<evidence type="ECO:0000256" key="3">
    <source>
        <dbReference type="ARBA" id="ARBA00022989"/>
    </source>
</evidence>
<keyword evidence="10" id="KW-1185">Reference proteome</keyword>
<gene>
    <name evidence="8" type="ORF">GUITHDRAFT_113886</name>
</gene>
<evidence type="ECO:0000259" key="7">
    <source>
        <dbReference type="PROSITE" id="PS50222"/>
    </source>
</evidence>
<dbReference type="HOGENOM" id="CLU_421787_0_0_1"/>
<reference evidence="9" key="3">
    <citation type="submission" date="2016-03" db="UniProtKB">
        <authorList>
            <consortium name="EnsemblProtists"/>
        </authorList>
    </citation>
    <scope>IDENTIFICATION</scope>
</reference>
<dbReference type="Pfam" id="PF00520">
    <property type="entry name" value="Ion_trans"/>
    <property type="match status" value="1"/>
</dbReference>
<feature type="transmembrane region" description="Helical" evidence="6">
    <location>
        <begin position="351"/>
        <end position="380"/>
    </location>
</feature>
<dbReference type="EMBL" id="JH993035">
    <property type="protein sequence ID" value="EKX39893.1"/>
    <property type="molecule type" value="Genomic_DNA"/>
</dbReference>
<name>L1IUJ2_GUITC</name>
<evidence type="ECO:0000256" key="5">
    <source>
        <dbReference type="SAM" id="MobiDB-lite"/>
    </source>
</evidence>
<dbReference type="InterPro" id="IPR005821">
    <property type="entry name" value="Ion_trans_dom"/>
</dbReference>
<dbReference type="OrthoDB" id="2984333at2759"/>
<dbReference type="PaxDb" id="55529-EKX39893"/>
<dbReference type="eggNOG" id="KOG2301">
    <property type="taxonomic scope" value="Eukaryota"/>
</dbReference>
<dbReference type="GO" id="GO:0001518">
    <property type="term" value="C:voltage-gated sodium channel complex"/>
    <property type="evidence" value="ECO:0007669"/>
    <property type="project" value="TreeGrafter"/>
</dbReference>
<keyword evidence="3 6" id="KW-1133">Transmembrane helix</keyword>
<keyword evidence="4 6" id="KW-0472">Membrane</keyword>
<dbReference type="InterPro" id="IPR011992">
    <property type="entry name" value="EF-hand-dom_pair"/>
</dbReference>
<evidence type="ECO:0000313" key="9">
    <source>
        <dbReference type="EnsemblProtists" id="EKX39893"/>
    </source>
</evidence>
<dbReference type="STRING" id="905079.L1IUJ2"/>
<dbReference type="OMA" id="NMMMLGI"/>
<accession>L1IUJ2</accession>
<dbReference type="KEGG" id="gtt:GUITHDRAFT_113886"/>
<evidence type="ECO:0000313" key="10">
    <source>
        <dbReference type="Proteomes" id="UP000011087"/>
    </source>
</evidence>
<evidence type="ECO:0000313" key="8">
    <source>
        <dbReference type="EMBL" id="EKX39893.1"/>
    </source>
</evidence>
<dbReference type="GO" id="GO:0005248">
    <property type="term" value="F:voltage-gated sodium channel activity"/>
    <property type="evidence" value="ECO:0007669"/>
    <property type="project" value="TreeGrafter"/>
</dbReference>
<dbReference type="Gene3D" id="1.10.287.70">
    <property type="match status" value="1"/>
</dbReference>
<proteinExistence type="predicted"/>
<feature type="transmembrane region" description="Helical" evidence="6">
    <location>
        <begin position="235"/>
        <end position="258"/>
    </location>
</feature>
<comment type="subcellular location">
    <subcellularLocation>
        <location evidence="1">Membrane</location>
        <topology evidence="1">Multi-pass membrane protein</topology>
    </subcellularLocation>
</comment>
<dbReference type="GeneID" id="17296645"/>
<reference evidence="10" key="2">
    <citation type="submission" date="2012-11" db="EMBL/GenBank/DDBJ databases">
        <authorList>
            <person name="Kuo A."/>
            <person name="Curtis B.A."/>
            <person name="Tanifuji G."/>
            <person name="Burki F."/>
            <person name="Gruber A."/>
            <person name="Irimia M."/>
            <person name="Maruyama S."/>
            <person name="Arias M.C."/>
            <person name="Ball S.G."/>
            <person name="Gile G.H."/>
            <person name="Hirakawa Y."/>
            <person name="Hopkins J.F."/>
            <person name="Rensing S.A."/>
            <person name="Schmutz J."/>
            <person name="Symeonidi A."/>
            <person name="Elias M."/>
            <person name="Eveleigh R.J."/>
            <person name="Herman E.K."/>
            <person name="Klute M.J."/>
            <person name="Nakayama T."/>
            <person name="Obornik M."/>
            <person name="Reyes-Prieto A."/>
            <person name="Armbrust E.V."/>
            <person name="Aves S.J."/>
            <person name="Beiko R.G."/>
            <person name="Coutinho P."/>
            <person name="Dacks J.B."/>
            <person name="Durnford D.G."/>
            <person name="Fast N.M."/>
            <person name="Green B.R."/>
            <person name="Grisdale C."/>
            <person name="Hempe F."/>
            <person name="Henrissat B."/>
            <person name="Hoppner M.P."/>
            <person name="Ishida K.-I."/>
            <person name="Kim E."/>
            <person name="Koreny L."/>
            <person name="Kroth P.G."/>
            <person name="Liu Y."/>
            <person name="Malik S.-B."/>
            <person name="Maier U.G."/>
            <person name="McRose D."/>
            <person name="Mock T."/>
            <person name="Neilson J.A."/>
            <person name="Onodera N.T."/>
            <person name="Poole A.M."/>
            <person name="Pritham E.J."/>
            <person name="Richards T.A."/>
            <person name="Rocap G."/>
            <person name="Roy S.W."/>
            <person name="Sarai C."/>
            <person name="Schaack S."/>
            <person name="Shirato S."/>
            <person name="Slamovits C.H."/>
            <person name="Spencer D.F."/>
            <person name="Suzuki S."/>
            <person name="Worden A.Z."/>
            <person name="Zauner S."/>
            <person name="Barry K."/>
            <person name="Bell C."/>
            <person name="Bharti A.K."/>
            <person name="Crow J.A."/>
            <person name="Grimwood J."/>
            <person name="Kramer R."/>
            <person name="Lindquist E."/>
            <person name="Lucas S."/>
            <person name="Salamov A."/>
            <person name="McFadden G.I."/>
            <person name="Lane C.E."/>
            <person name="Keeling P.J."/>
            <person name="Gray M.W."/>
            <person name="Grigoriev I.V."/>
            <person name="Archibald J.M."/>
        </authorList>
    </citation>
    <scope>NUCLEOTIDE SEQUENCE</scope>
    <source>
        <strain evidence="10">CCMP2712</strain>
    </source>
</reference>
<dbReference type="SUPFAM" id="SSF81324">
    <property type="entry name" value="Voltage-gated potassium channels"/>
    <property type="match status" value="1"/>
</dbReference>
<dbReference type="PANTHER" id="PTHR10037">
    <property type="entry name" value="VOLTAGE-GATED CATION CHANNEL CALCIUM AND SODIUM"/>
    <property type="match status" value="1"/>
</dbReference>
<dbReference type="SUPFAM" id="SSF47473">
    <property type="entry name" value="EF-hand"/>
    <property type="match status" value="1"/>
</dbReference>
<feature type="transmembrane region" description="Helical" evidence="6">
    <location>
        <begin position="426"/>
        <end position="455"/>
    </location>
</feature>
<sequence length="650" mass="73234">MNNQIIIIAKVLCNQDCQADPEREQRRNSLLSNGDSKGLGDVLLTDPFKVLDTLKERALVTVIEDAESGHEDEDCDLSSFEGDCRLLEGGSLDTSSDWRSMTLLVTPTKLELQLGEEAITIAVSDITSIQTSRRRRWWRTALGLNYPLRLSSLWKLRPWALLGHDAEEGKVPYGDVCLNVKTAETSRTFGIRFNESRTGEREMAVEKLAMLKQGGSSISAVVSDLRRLKRFLRRVYQTTLFQVVVAMLIMANFLLYAIESEVTKTEETIQTIHRVELVFAMLFTVELLINMIAHWFRNFFRSYWNIFDLVVVTQSLLAFTPVSTAPGFSNLRLIRAFRIIRLFHRIRSMEVIINALFSAIFPVFNAGCIMLFTTGIYAIVGVSLFSHHSARFRTFSAAMFTMFQVCTGDSWKALAQELSTHGAADMFDYTVCVFLCSYIIMVGWILFNVVVAVMLDEFLAASSKAKDAAEQELAVAKPPEAADPVGAPKGEEPNGKGYVDELDDLLRILSNFASINQLDKMCNDIFELVDVDGRKALTVSEICAGFSKFSFHVQPESLAQALEGQDAVGPIKFRRFLQAQLKTFLECKLSEGKLEYHKSSAIYFKTSLLEQHLQHQSQLDLLIARISLCQKCHCNALFDNRVELRRCTST</sequence>
<feature type="transmembrane region" description="Helical" evidence="6">
    <location>
        <begin position="278"/>
        <end position="296"/>
    </location>
</feature>
<reference evidence="8 10" key="1">
    <citation type="journal article" date="2012" name="Nature">
        <title>Algal genomes reveal evolutionary mosaicism and the fate of nucleomorphs.</title>
        <authorList>
            <consortium name="DOE Joint Genome Institute"/>
            <person name="Curtis B.A."/>
            <person name="Tanifuji G."/>
            <person name="Burki F."/>
            <person name="Gruber A."/>
            <person name="Irimia M."/>
            <person name="Maruyama S."/>
            <person name="Arias M.C."/>
            <person name="Ball S.G."/>
            <person name="Gile G.H."/>
            <person name="Hirakawa Y."/>
            <person name="Hopkins J.F."/>
            <person name="Kuo A."/>
            <person name="Rensing S.A."/>
            <person name="Schmutz J."/>
            <person name="Symeonidi A."/>
            <person name="Elias M."/>
            <person name="Eveleigh R.J."/>
            <person name="Herman E.K."/>
            <person name="Klute M.J."/>
            <person name="Nakayama T."/>
            <person name="Obornik M."/>
            <person name="Reyes-Prieto A."/>
            <person name="Armbrust E.V."/>
            <person name="Aves S.J."/>
            <person name="Beiko R.G."/>
            <person name="Coutinho P."/>
            <person name="Dacks J.B."/>
            <person name="Durnford D.G."/>
            <person name="Fast N.M."/>
            <person name="Green B.R."/>
            <person name="Grisdale C.J."/>
            <person name="Hempel F."/>
            <person name="Henrissat B."/>
            <person name="Hoppner M.P."/>
            <person name="Ishida K."/>
            <person name="Kim E."/>
            <person name="Koreny L."/>
            <person name="Kroth P.G."/>
            <person name="Liu Y."/>
            <person name="Malik S.B."/>
            <person name="Maier U.G."/>
            <person name="McRose D."/>
            <person name="Mock T."/>
            <person name="Neilson J.A."/>
            <person name="Onodera N.T."/>
            <person name="Poole A.M."/>
            <person name="Pritham E.J."/>
            <person name="Richards T.A."/>
            <person name="Rocap G."/>
            <person name="Roy S.W."/>
            <person name="Sarai C."/>
            <person name="Schaack S."/>
            <person name="Shirato S."/>
            <person name="Slamovits C.H."/>
            <person name="Spencer D.F."/>
            <person name="Suzuki S."/>
            <person name="Worden A.Z."/>
            <person name="Zauner S."/>
            <person name="Barry K."/>
            <person name="Bell C."/>
            <person name="Bharti A.K."/>
            <person name="Crow J.A."/>
            <person name="Grimwood J."/>
            <person name="Kramer R."/>
            <person name="Lindquist E."/>
            <person name="Lucas S."/>
            <person name="Salamov A."/>
            <person name="McFadden G.I."/>
            <person name="Lane C.E."/>
            <person name="Keeling P.J."/>
            <person name="Gray M.W."/>
            <person name="Grigoriev I.V."/>
            <person name="Archibald J.M."/>
        </authorList>
    </citation>
    <scope>NUCLEOTIDE SEQUENCE</scope>
    <source>
        <strain evidence="8 10">CCMP2712</strain>
    </source>
</reference>
<evidence type="ECO:0000256" key="4">
    <source>
        <dbReference type="ARBA" id="ARBA00023136"/>
    </source>
</evidence>
<dbReference type="EnsemblProtists" id="EKX39893">
    <property type="protein sequence ID" value="EKX39893"/>
    <property type="gene ID" value="GUITHDRAFT_113886"/>
</dbReference>
<dbReference type="AlphaFoldDB" id="L1IUJ2"/>
<feature type="transmembrane region" description="Helical" evidence="6">
    <location>
        <begin position="303"/>
        <end position="322"/>
    </location>
</feature>
<evidence type="ECO:0000256" key="6">
    <source>
        <dbReference type="SAM" id="Phobius"/>
    </source>
</evidence>
<dbReference type="RefSeq" id="XP_005826873.1">
    <property type="nucleotide sequence ID" value="XM_005826816.1"/>
</dbReference>
<dbReference type="InterPro" id="IPR027359">
    <property type="entry name" value="Volt_channel_dom_sf"/>
</dbReference>
<evidence type="ECO:0000256" key="1">
    <source>
        <dbReference type="ARBA" id="ARBA00004141"/>
    </source>
</evidence>
<dbReference type="InterPro" id="IPR043203">
    <property type="entry name" value="VGCC_Ca_Na"/>
</dbReference>
<feature type="domain" description="EF-hand" evidence="7">
    <location>
        <begin position="517"/>
        <end position="552"/>
    </location>
</feature>
<dbReference type="PROSITE" id="PS50222">
    <property type="entry name" value="EF_HAND_2"/>
    <property type="match status" value="1"/>
</dbReference>
<evidence type="ECO:0000256" key="2">
    <source>
        <dbReference type="ARBA" id="ARBA00022692"/>
    </source>
</evidence>
<dbReference type="PANTHER" id="PTHR10037:SF62">
    <property type="entry name" value="SODIUM CHANNEL PROTEIN 60E"/>
    <property type="match status" value="1"/>
</dbReference>
<dbReference type="Gene3D" id="1.20.120.350">
    <property type="entry name" value="Voltage-gated potassium channels. Chain C"/>
    <property type="match status" value="1"/>
</dbReference>
<dbReference type="InterPro" id="IPR002048">
    <property type="entry name" value="EF_hand_dom"/>
</dbReference>
<keyword evidence="2 6" id="KW-0812">Transmembrane</keyword>
<feature type="region of interest" description="Disordered" evidence="5">
    <location>
        <begin position="473"/>
        <end position="495"/>
    </location>
</feature>
<protein>
    <recommendedName>
        <fullName evidence="7">EF-hand domain-containing protein</fullName>
    </recommendedName>
</protein>
<dbReference type="Proteomes" id="UP000011087">
    <property type="component" value="Unassembled WGS sequence"/>
</dbReference>
<dbReference type="GO" id="GO:0005509">
    <property type="term" value="F:calcium ion binding"/>
    <property type="evidence" value="ECO:0007669"/>
    <property type="project" value="InterPro"/>
</dbReference>
<organism evidence="8">
    <name type="scientific">Guillardia theta (strain CCMP2712)</name>
    <name type="common">Cryptophyte</name>
    <dbReference type="NCBI Taxonomy" id="905079"/>
    <lineage>
        <taxon>Eukaryota</taxon>
        <taxon>Cryptophyceae</taxon>
        <taxon>Pyrenomonadales</taxon>
        <taxon>Geminigeraceae</taxon>
        <taxon>Guillardia</taxon>
    </lineage>
</organism>